<evidence type="ECO:0000313" key="10">
    <source>
        <dbReference type="EMBL" id="GJT11629.1"/>
    </source>
</evidence>
<feature type="region of interest" description="Disordered" evidence="7">
    <location>
        <begin position="2631"/>
        <end position="2673"/>
    </location>
</feature>
<feature type="domain" description="Integrase catalytic" evidence="9">
    <location>
        <begin position="1277"/>
        <end position="1443"/>
    </location>
</feature>
<dbReference type="Pfam" id="PF22936">
    <property type="entry name" value="Pol_BBD"/>
    <property type="match status" value="1"/>
</dbReference>
<keyword evidence="4" id="KW-0378">Hydrolase</keyword>
<keyword evidence="11" id="KW-1185">Reference proteome</keyword>
<dbReference type="SUPFAM" id="SSF56672">
    <property type="entry name" value="DNA/RNA polymerases"/>
    <property type="match status" value="1"/>
</dbReference>
<dbReference type="PANTHER" id="PTHR42648">
    <property type="entry name" value="TRANSPOSASE, PUTATIVE-RELATED"/>
    <property type="match status" value="1"/>
</dbReference>
<evidence type="ECO:0000256" key="2">
    <source>
        <dbReference type="ARBA" id="ARBA00022723"/>
    </source>
</evidence>
<feature type="region of interest" description="Disordered" evidence="7">
    <location>
        <begin position="824"/>
        <end position="897"/>
    </location>
</feature>
<dbReference type="CDD" id="cd09272">
    <property type="entry name" value="RNase_HI_RT_Ty1"/>
    <property type="match status" value="1"/>
</dbReference>
<dbReference type="InterPro" id="IPR036875">
    <property type="entry name" value="Znf_CCHC_sf"/>
</dbReference>
<dbReference type="Gene3D" id="3.30.420.10">
    <property type="entry name" value="Ribonuclease H-like superfamily/Ribonuclease H"/>
    <property type="match status" value="2"/>
</dbReference>
<name>A0ABQ5BBM3_9ASTR</name>
<evidence type="ECO:0000256" key="3">
    <source>
        <dbReference type="ARBA" id="ARBA00022750"/>
    </source>
</evidence>
<dbReference type="EMBL" id="BQNB010013083">
    <property type="protein sequence ID" value="GJT11629.1"/>
    <property type="molecule type" value="Genomic_DNA"/>
</dbReference>
<evidence type="ECO:0000259" key="8">
    <source>
        <dbReference type="PROSITE" id="PS50158"/>
    </source>
</evidence>
<dbReference type="PANTHER" id="PTHR42648:SF32">
    <property type="entry name" value="RIBONUCLEASE H-LIKE DOMAIN, GAG-PRE-INTEGRASE DOMAIN PROTEIN-RELATED"/>
    <property type="match status" value="1"/>
</dbReference>
<keyword evidence="5" id="KW-0863">Zinc-finger</keyword>
<evidence type="ECO:0000256" key="5">
    <source>
        <dbReference type="PROSITE-ProRule" id="PRU00047"/>
    </source>
</evidence>
<dbReference type="SUPFAM" id="SSF53098">
    <property type="entry name" value="Ribonuclease H-like"/>
    <property type="match status" value="2"/>
</dbReference>
<dbReference type="InterPro" id="IPR043502">
    <property type="entry name" value="DNA/RNA_pol_sf"/>
</dbReference>
<dbReference type="InterPro" id="IPR025724">
    <property type="entry name" value="GAG-pre-integrase_dom"/>
</dbReference>
<feature type="domain" description="CCHC-type" evidence="8">
    <location>
        <begin position="476"/>
        <end position="491"/>
    </location>
</feature>
<feature type="compositionally biased region" description="Basic and acidic residues" evidence="7">
    <location>
        <begin position="968"/>
        <end position="981"/>
    </location>
</feature>
<feature type="region of interest" description="Disordered" evidence="7">
    <location>
        <begin position="1651"/>
        <end position="1681"/>
    </location>
</feature>
<gene>
    <name evidence="10" type="ORF">Tco_0858671</name>
</gene>
<keyword evidence="5" id="KW-0862">Zinc</keyword>
<feature type="region of interest" description="Disordered" evidence="7">
    <location>
        <begin position="1536"/>
        <end position="1565"/>
    </location>
</feature>
<dbReference type="InterPro" id="IPR001584">
    <property type="entry name" value="Integrase_cat-core"/>
</dbReference>
<protein>
    <submittedName>
        <fullName evidence="10">Ribonuclease H-like domain-containing protein</fullName>
    </submittedName>
</protein>
<dbReference type="InterPro" id="IPR013103">
    <property type="entry name" value="RVT_2"/>
</dbReference>
<comment type="caution">
    <text evidence="10">The sequence shown here is derived from an EMBL/GenBank/DDBJ whole genome shotgun (WGS) entry which is preliminary data.</text>
</comment>
<dbReference type="Pfam" id="PF14223">
    <property type="entry name" value="Retrotran_gag_2"/>
    <property type="match status" value="1"/>
</dbReference>
<dbReference type="PROSITE" id="PS50158">
    <property type="entry name" value="ZF_CCHC"/>
    <property type="match status" value="1"/>
</dbReference>
<dbReference type="CDD" id="cd22265">
    <property type="entry name" value="UDM1_RNF168"/>
    <property type="match status" value="1"/>
</dbReference>
<feature type="domain" description="Integrase catalytic" evidence="9">
    <location>
        <begin position="3138"/>
        <end position="3340"/>
    </location>
</feature>
<evidence type="ECO:0000256" key="6">
    <source>
        <dbReference type="SAM" id="Coils"/>
    </source>
</evidence>
<dbReference type="InterPro" id="IPR057670">
    <property type="entry name" value="SH3_retrovirus"/>
</dbReference>
<feature type="coiled-coil region" evidence="6">
    <location>
        <begin position="655"/>
        <end position="724"/>
    </location>
</feature>
<feature type="compositionally biased region" description="Polar residues" evidence="7">
    <location>
        <begin position="824"/>
        <end position="838"/>
    </location>
</feature>
<reference evidence="10" key="1">
    <citation type="journal article" date="2022" name="Int. J. Mol. Sci.">
        <title>Draft Genome of Tanacetum Coccineum: Genomic Comparison of Closely Related Tanacetum-Family Plants.</title>
        <authorList>
            <person name="Yamashiro T."/>
            <person name="Shiraishi A."/>
            <person name="Nakayama K."/>
            <person name="Satake H."/>
        </authorList>
    </citation>
    <scope>NUCLEOTIDE SEQUENCE</scope>
</reference>
<feature type="compositionally biased region" description="Polar residues" evidence="7">
    <location>
        <begin position="1582"/>
        <end position="1600"/>
    </location>
</feature>
<feature type="region of interest" description="Disordered" evidence="7">
    <location>
        <begin position="1582"/>
        <end position="1604"/>
    </location>
</feature>
<feature type="compositionally biased region" description="Low complexity" evidence="7">
    <location>
        <begin position="874"/>
        <end position="885"/>
    </location>
</feature>
<feature type="compositionally biased region" description="Basic and acidic residues" evidence="7">
    <location>
        <begin position="849"/>
        <end position="858"/>
    </location>
</feature>
<evidence type="ECO:0000256" key="1">
    <source>
        <dbReference type="ARBA" id="ARBA00022670"/>
    </source>
</evidence>
<feature type="compositionally biased region" description="Polar residues" evidence="7">
    <location>
        <begin position="1536"/>
        <end position="1553"/>
    </location>
</feature>
<proteinExistence type="predicted"/>
<keyword evidence="6" id="KW-0175">Coiled coil</keyword>
<dbReference type="Pfam" id="PF00665">
    <property type="entry name" value="rve"/>
    <property type="match status" value="1"/>
</dbReference>
<dbReference type="PROSITE" id="PS50994">
    <property type="entry name" value="INTEGRASE"/>
    <property type="match status" value="2"/>
</dbReference>
<evidence type="ECO:0000313" key="11">
    <source>
        <dbReference type="Proteomes" id="UP001151760"/>
    </source>
</evidence>
<accession>A0ABQ5BBM3</accession>
<keyword evidence="1" id="KW-0645">Protease</keyword>
<feature type="region of interest" description="Disordered" evidence="7">
    <location>
        <begin position="1028"/>
        <end position="1048"/>
    </location>
</feature>
<organism evidence="10 11">
    <name type="scientific">Tanacetum coccineum</name>
    <dbReference type="NCBI Taxonomy" id="301880"/>
    <lineage>
        <taxon>Eukaryota</taxon>
        <taxon>Viridiplantae</taxon>
        <taxon>Streptophyta</taxon>
        <taxon>Embryophyta</taxon>
        <taxon>Tracheophyta</taxon>
        <taxon>Spermatophyta</taxon>
        <taxon>Magnoliopsida</taxon>
        <taxon>eudicotyledons</taxon>
        <taxon>Gunneridae</taxon>
        <taxon>Pentapetalae</taxon>
        <taxon>asterids</taxon>
        <taxon>campanulids</taxon>
        <taxon>Asterales</taxon>
        <taxon>Asteraceae</taxon>
        <taxon>Asteroideae</taxon>
        <taxon>Anthemideae</taxon>
        <taxon>Anthemidinae</taxon>
        <taxon>Tanacetum</taxon>
    </lineage>
</organism>
<keyword evidence="3" id="KW-0064">Aspartyl protease</keyword>
<feature type="compositionally biased region" description="Low complexity" evidence="7">
    <location>
        <begin position="839"/>
        <end position="848"/>
    </location>
</feature>
<sequence>MFWHTARDDTMFTSMRCISKHKDTQVYGTILQKELTNQAMLESKAYQTYYVFASGKKAPKLKKKQPAKKPKAKGLAILSDIALTKAEQFKLATKRSKIDFSHLSRKWLRLERSITGISQLVSEPVESPSGEVVNHTLPQVTTVNNTAKFPYLKVGEYDVWAMKMQNYISSTDLQCWNVVMKGNHARPTTTDSNGKIVYRDPVSADEYLVLQRESKARSTLISALPDEHMSDFNHMIDAKDIWDAIKAKFGSNEESRKLQKTMLKQAFAEFKMTSDEGLDKCYERMQKMLTQMNSLKIKPEQEEVNMCFLRALPESWRQVSLSLRARGGLDLLTFEDLYSKLKFLESDVRGYARPSHAAFVGSSSTSQDKPAVHGSNSSSSYPSYFPSPQTSSNEHSIKVSKIVDDVVYSLLADHEKDQQLCFDDLDQINKQDLEEYDLKHQMAMLSIRVRRFEKKAGRKIKFNGRENARFDKQLVKCYKCHQKGHFSRECRAPTSQTGYSTYKAREERNSQPDKKALVSVDGCGVVNWDSISEDNEVETRSLDVYGMMASMYDKSDSEDDVSAEECVPAEVVISADEVVDSAESVDSADCVVVSAEGSVSADCSVPAGGAQIGDQPLAFVGEVHSCSLCHDSKYHSMFKQYSDLRNQFDATVISLNSHKEAVKTFERQIKHYQNNQLAYEEKIRVLSYDLADKSNILEYKEKLINQASQEKQELLAKLDKELANQEKWSKHGKNLFKLIDSSMTARTKQGLGHHKWIGDDDWGFGNSEFSVFTPDLDDIGAKPIYNRFDKVDHMKAVPPPMTGNYMPTSNASDDNEIVREYGKQTSKTTEIKTPTGSLANSNDSAFFDFSDRSSEPSPKDFSSFDSSMECSEPSTSDNDSQDSTSVKSTGSASDETRVTGSILGPYVSNVSVPNVSFSCNLKTKCDNVGSLNKRSLLSNRKSSASKSCFVCGSTKHLIKDCDYYEKRLDKGRGSRNNDSKRKTPTAVSADRSNPISADTPISAEFPNSADKGKPICADYVIPARRARNGRPKTPYVQPFSHTQRPLHRLPSHNRHFSAYLNYLNSYYGESANTNTYDKAKDRGIVDSGCSRSMSGNRDKLEDFVAMDGGEVTFGGGVGHITGKGTIRTKTMDFENVLYVKELDQFNLISVSQICDKKHRVLFTENECIVLSSEFKLPDPSMVLFTVPRRHNLYTFSLNDFSSQGNITCLLAKASVDESNKWHRRLGHVNFKNMNKLVTSNLVRGLPSKLFQNDHTCVACNKGKQHKASYKRISAVSLIHHPLHLLHMDLFGPVSVRSINHKIYCLVITDEYTRFSWVFFMEHKSETYLLLKDFITLVENQFNHKVKCLRCDHGTEFKNAKFIDFCGEKGIKRDYSNPRTPQQNGVAERKNRTLIEAARTMLADSLLPTMFWAEAVNTACYVLNRVLVTKPHNKTPYELLTGEVPSISYFKPFGCHVTILNTSDPLGKFDGKSDEGYIVGYSTHGRAYRVYNLASHRIEETMNLNFLENKPNIQGTGQAWYFDLDYLTDSLNYSRSSSTNLSAGTQATASTYAGSQDHDDSDSDDEQDVIIIPSYPTTSFVNAAKSTNDQVSPSVTPSSVKDQAEKDALTELQRQAQAGMNLSETFSVSAERSPPTSPVSAEAFNFAGRTINSAGRKSNSAGRSQDDLGGPSLRFPKPSELVSSDLHDGSKIYNYPDSGIFTSSSYDDEYTGPDVTNMKSTIDVNPTATTRIHNVHSPSLIIGNVSSPVQTRSQLKEKKQSASAFVSYIQHQRRNNHIDFQLCMFACFLSQMEPASVDQALNNPDWVEAMQEEMQQFKNQQVWVLVELPKGKRAIGTKWILKNKRDARGIVCRNKARLVAQGHRQEEGIDYTEVFAPVARVEAIRLFLAFASFMGFMVYQMDVKSAFLNGKIEEEVYVTQPKGFEDPQHPKKVYKVVKALYGLHQAPRAWYATLSSFLLKNGYRRGTIDQTLFLKKNAKDIILVQVYVDDIIFGSTRQDWSDEFESLMQSEFEMSSMGQLTFFLGLQVDQRKDGIFIHQQKSMIGSLMYLTASSPDIMFVVSACARNQVSPTMSNLLAVKCIFKYLKAFPKLGLWYPRDSPFHLEAFSDSDYARAAGDRKSTTGGCQCLGRQLISWQCKKQTIVATSSCKAEYVAAASCCGQVAFLKKTKRKSDGFHDIIDFIKSTPISSLRLNNQGATVCLPTDDIYSGLADIGYVPDQGVWRLCFFKNKFSPQWKFLVHTLIHCIDSKVGSWNQIGSHIASALLCLAHRRPYNFSSLIFQSMVSNITATKKFLMYPRFIQMILNVQPTDTTSFPSNALTAKLFANMRNFQGTVMPLLPTMLTNVDESVGQSSQEVPQMHPDPNPSTIDLPVSESAHAPSVVVTSFGPPVDPGQSSTPPVVTQGMGSYGSTPVVPSDPLSAPVLSPIMEEETGGGPIFESPLRSPHVSPPVTPPVSSTEGVAGDSVTLTSLSLVVTFLVQKVSSLENALTDMKQTHRKVVIRLINKVKRLENKLKQRKRNVIMSDEDDEMVEPDADWDVFLDLARRSPTSGHVSPSMATTSKPLSEEEIEAALTLSAARAKQRMDTADETISAGEVVVSAAVDIPAESFGLATSIPSPLFTTSTVVSTATDAHPSTSFAPSTVEKASSPLRDPSKGKGVAEPTSHVPSLTPKELEDQHAAILEAERQEAFEMEARQSQVAEQVYYDSLLAQRLAEEEDREQRDKAELSSMRQTELDAYARNLTDAEWVDMSTQLRTNSTLAVEILGSDVNDDNFVDRVLELMRKRRKELAAQKAKEQREKPMTQAQQRDFMRTFVKNQSAAVYTVGWSMKDVKSLDDARLLDEYNKIRRALDRIHAQTLQQSLKRKKTTSSATTPSLTYYYIEEGDPDAEYKQYLRYASNEDVPSVDFSQAVGSDLAHWEVLSTDFGLGEIHLVRWADGSERRFTSLRDLLPYVGRSDLVILYGLVMTKYAASPASGLGLDLWGSLRNLIAASETYDASIVWHNQDQWQIHSWRFYGETGVHVLETVAGTIVYMLADKSYPIARSTIQMLLDHGLEIDSYSLRTNATSAVRLIRMTSPEQTATGKGFSNPFYSGDSPLRIQQPTVYQRRLATPEFNALEETNQIHLRFFPMIRFPLLEEMRPVCNFCTYCHGRSGGSELVAVKTLLGLSLVAALIHSFKTQQGQAGCILAVAAVAVTSSLLNFCGAFILCCCQSSRHGVPILIISDRASRFTSRFWQSMQEVLGTQLDMTTAYHPQTDGKSEHTIQTLEDMLRACVMNFEEVELQSSIEVGEGQLIGPEIVQETTDKISQIKDMLKTTHDRQKSYADKRRKPLEFSIGDYVLLKVSLWEEKAKVSTLGFVLDI</sequence>
<dbReference type="InterPro" id="IPR012337">
    <property type="entry name" value="RNaseH-like_sf"/>
</dbReference>
<dbReference type="SMART" id="SM00343">
    <property type="entry name" value="ZnF_C2HC"/>
    <property type="match status" value="2"/>
</dbReference>
<keyword evidence="2" id="KW-0479">Metal-binding</keyword>
<feature type="region of interest" description="Disordered" evidence="7">
    <location>
        <begin position="359"/>
        <end position="393"/>
    </location>
</feature>
<dbReference type="Pfam" id="PF07727">
    <property type="entry name" value="RVT_2"/>
    <property type="match status" value="1"/>
</dbReference>
<feature type="coiled-coil region" evidence="6">
    <location>
        <begin position="2493"/>
        <end position="2520"/>
    </location>
</feature>
<feature type="compositionally biased region" description="Polar residues" evidence="7">
    <location>
        <begin position="1651"/>
        <end position="1662"/>
    </location>
</feature>
<dbReference type="InterPro" id="IPR036397">
    <property type="entry name" value="RNaseH_sf"/>
</dbReference>
<dbReference type="SUPFAM" id="SSF57756">
    <property type="entry name" value="Retrovirus zinc finger-like domains"/>
    <property type="match status" value="1"/>
</dbReference>
<evidence type="ECO:0000259" key="9">
    <source>
        <dbReference type="PROSITE" id="PS50994"/>
    </source>
</evidence>
<dbReference type="InterPro" id="IPR054722">
    <property type="entry name" value="PolX-like_BBD"/>
</dbReference>
<dbReference type="InterPro" id="IPR039537">
    <property type="entry name" value="Retrotran_Ty1/copia-like"/>
</dbReference>
<feature type="region of interest" description="Disordered" evidence="7">
    <location>
        <begin position="968"/>
        <end position="1004"/>
    </location>
</feature>
<dbReference type="Pfam" id="PF25597">
    <property type="entry name" value="SH3_retrovirus"/>
    <property type="match status" value="1"/>
</dbReference>
<dbReference type="Gene3D" id="4.10.60.10">
    <property type="entry name" value="Zinc finger, CCHC-type"/>
    <property type="match status" value="1"/>
</dbReference>
<dbReference type="Proteomes" id="UP001151760">
    <property type="component" value="Unassembled WGS sequence"/>
</dbReference>
<reference evidence="10" key="2">
    <citation type="submission" date="2022-01" db="EMBL/GenBank/DDBJ databases">
        <authorList>
            <person name="Yamashiro T."/>
            <person name="Shiraishi A."/>
            <person name="Satake H."/>
            <person name="Nakayama K."/>
        </authorList>
    </citation>
    <scope>NUCLEOTIDE SEQUENCE</scope>
</reference>
<dbReference type="Pfam" id="PF00098">
    <property type="entry name" value="zf-CCHC"/>
    <property type="match status" value="1"/>
</dbReference>
<evidence type="ECO:0000256" key="4">
    <source>
        <dbReference type="ARBA" id="ARBA00022801"/>
    </source>
</evidence>
<dbReference type="InterPro" id="IPR001878">
    <property type="entry name" value="Znf_CCHC"/>
</dbReference>
<evidence type="ECO:0000256" key="7">
    <source>
        <dbReference type="SAM" id="MobiDB-lite"/>
    </source>
</evidence>
<dbReference type="Pfam" id="PF13976">
    <property type="entry name" value="gag_pre-integrs"/>
    <property type="match status" value="1"/>
</dbReference>
<feature type="compositionally biased region" description="Low complexity" evidence="7">
    <location>
        <begin position="375"/>
        <end position="392"/>
    </location>
</feature>